<proteinExistence type="predicted"/>
<evidence type="ECO:0000313" key="2">
    <source>
        <dbReference type="EMBL" id="EKE43943.1"/>
    </source>
</evidence>
<feature type="chain" id="PRO_5003858490" description="Lipoprotein" evidence="1">
    <location>
        <begin position="21"/>
        <end position="108"/>
    </location>
</feature>
<sequence length="108" mass="10960">MRALILLITLAGCASTTAIAPREAVPARVTLYRDTVTVEASDGALCTAVRPAGAGGWTGVLAGCPHPWPVAVLRPANRARVPLGPVAADPWVTVAPPSGVLGYGPRSP</sequence>
<gene>
    <name evidence="2" type="ORF">OCGS_1924</name>
</gene>
<evidence type="ECO:0008006" key="4">
    <source>
        <dbReference type="Google" id="ProtNLM"/>
    </source>
</evidence>
<name>K2H8N1_9RHOB</name>
<dbReference type="eggNOG" id="ENOG50348DP">
    <property type="taxonomic scope" value="Bacteria"/>
</dbReference>
<reference evidence="2 3" key="1">
    <citation type="journal article" date="2012" name="J. Bacteriol.">
        <title>Draft Genome Sequence of Oceaniovalibus guishaninsula JLT2003T.</title>
        <authorList>
            <person name="Tang K."/>
            <person name="Liu K."/>
            <person name="Jiao N."/>
        </authorList>
    </citation>
    <scope>NUCLEOTIDE SEQUENCE [LARGE SCALE GENOMIC DNA]</scope>
    <source>
        <strain evidence="2 3">JLT2003</strain>
    </source>
</reference>
<dbReference type="EMBL" id="AMGO01000046">
    <property type="protein sequence ID" value="EKE43943.1"/>
    <property type="molecule type" value="Genomic_DNA"/>
</dbReference>
<accession>K2H8N1</accession>
<evidence type="ECO:0000313" key="3">
    <source>
        <dbReference type="Proteomes" id="UP000006765"/>
    </source>
</evidence>
<protein>
    <recommendedName>
        <fullName evidence="4">Lipoprotein</fullName>
    </recommendedName>
</protein>
<keyword evidence="1" id="KW-0732">Signal</keyword>
<organism evidence="2 3">
    <name type="scientific">Oceaniovalibus guishaninsula JLT2003</name>
    <dbReference type="NCBI Taxonomy" id="1231392"/>
    <lineage>
        <taxon>Bacteria</taxon>
        <taxon>Pseudomonadati</taxon>
        <taxon>Pseudomonadota</taxon>
        <taxon>Alphaproteobacteria</taxon>
        <taxon>Rhodobacterales</taxon>
        <taxon>Roseobacteraceae</taxon>
        <taxon>Oceaniovalibus</taxon>
    </lineage>
</organism>
<dbReference type="AlphaFoldDB" id="K2H8N1"/>
<evidence type="ECO:0000256" key="1">
    <source>
        <dbReference type="SAM" id="SignalP"/>
    </source>
</evidence>
<dbReference type="STRING" id="1231392.OCGS_1924"/>
<dbReference type="OrthoDB" id="7868868at2"/>
<dbReference type="Proteomes" id="UP000006765">
    <property type="component" value="Unassembled WGS sequence"/>
</dbReference>
<keyword evidence="3" id="KW-1185">Reference proteome</keyword>
<dbReference type="RefSeq" id="WP_007427076.1">
    <property type="nucleotide sequence ID" value="NZ_AMGO01000046.1"/>
</dbReference>
<comment type="caution">
    <text evidence="2">The sequence shown here is derived from an EMBL/GenBank/DDBJ whole genome shotgun (WGS) entry which is preliminary data.</text>
</comment>
<feature type="signal peptide" evidence="1">
    <location>
        <begin position="1"/>
        <end position="20"/>
    </location>
</feature>